<keyword evidence="3" id="KW-1185">Reference proteome</keyword>
<reference evidence="2" key="1">
    <citation type="submission" date="2021-04" db="EMBL/GenBank/DDBJ databases">
        <title>Luteolibacter sp. 32A isolated from the skin of an Anderson's salamander (Ambystoma andersonii).</title>
        <authorList>
            <person name="Spergser J."/>
            <person name="Busse H.-J."/>
        </authorList>
    </citation>
    <scope>NUCLEOTIDE SEQUENCE</scope>
    <source>
        <strain evidence="2">32A</strain>
    </source>
</reference>
<dbReference type="Proteomes" id="UP000676169">
    <property type="component" value="Chromosome"/>
</dbReference>
<proteinExistence type="predicted"/>
<keyword evidence="1" id="KW-0732">Signal</keyword>
<dbReference type="KEGG" id="lamb:KBB96_05500"/>
<sequence>MKRALSLLAVLVVAAPAFATTINMVPVYQPLSLHGTDSDGVISDIGEALQATVMSTPMVLTGSFPETLVEFISQPHKVPTNNPNYKTPEANLMVLCHLGIAAEMSEGGGTLRVRLDVSKLSIPSDIDLTSRQVLKLTLVAIRKTLEEYQKLQTSVLDVAIQIEGAEGGKEPLRDLSAKIQLAAGVDN</sequence>
<evidence type="ECO:0000313" key="2">
    <source>
        <dbReference type="EMBL" id="QUE52345.1"/>
    </source>
</evidence>
<feature type="chain" id="PRO_5037584433" evidence="1">
    <location>
        <begin position="20"/>
        <end position="187"/>
    </location>
</feature>
<dbReference type="EMBL" id="CP073100">
    <property type="protein sequence ID" value="QUE52345.1"/>
    <property type="molecule type" value="Genomic_DNA"/>
</dbReference>
<organism evidence="2 3">
    <name type="scientific">Luteolibacter ambystomatis</name>
    <dbReference type="NCBI Taxonomy" id="2824561"/>
    <lineage>
        <taxon>Bacteria</taxon>
        <taxon>Pseudomonadati</taxon>
        <taxon>Verrucomicrobiota</taxon>
        <taxon>Verrucomicrobiia</taxon>
        <taxon>Verrucomicrobiales</taxon>
        <taxon>Verrucomicrobiaceae</taxon>
        <taxon>Luteolibacter</taxon>
    </lineage>
</organism>
<evidence type="ECO:0000313" key="3">
    <source>
        <dbReference type="Proteomes" id="UP000676169"/>
    </source>
</evidence>
<name>A0A975PG75_9BACT</name>
<evidence type="ECO:0000256" key="1">
    <source>
        <dbReference type="SAM" id="SignalP"/>
    </source>
</evidence>
<protein>
    <submittedName>
        <fullName evidence="2">Uncharacterized protein</fullName>
    </submittedName>
</protein>
<feature type="signal peptide" evidence="1">
    <location>
        <begin position="1"/>
        <end position="19"/>
    </location>
</feature>
<accession>A0A975PG75</accession>
<dbReference type="RefSeq" id="WP_211633237.1">
    <property type="nucleotide sequence ID" value="NZ_CP073100.1"/>
</dbReference>
<gene>
    <name evidence="2" type="ORF">KBB96_05500</name>
</gene>
<dbReference type="AlphaFoldDB" id="A0A975PG75"/>